<organism evidence="1 2">
    <name type="scientific">Nephila pilipes</name>
    <name type="common">Giant wood spider</name>
    <name type="synonym">Nephila maculata</name>
    <dbReference type="NCBI Taxonomy" id="299642"/>
    <lineage>
        <taxon>Eukaryota</taxon>
        <taxon>Metazoa</taxon>
        <taxon>Ecdysozoa</taxon>
        <taxon>Arthropoda</taxon>
        <taxon>Chelicerata</taxon>
        <taxon>Arachnida</taxon>
        <taxon>Araneae</taxon>
        <taxon>Araneomorphae</taxon>
        <taxon>Entelegynae</taxon>
        <taxon>Araneoidea</taxon>
        <taxon>Nephilidae</taxon>
        <taxon>Nephila</taxon>
    </lineage>
</organism>
<name>A0A8X6KHB0_NEPPI</name>
<sequence>MQEKCYCRKQKNSKFFHSRMLISYINKHTGGVVIHDNSIANSRIRIKGSGGGLLINMRANLWKIYVHNIENESKVYQIQFPSQLALAFLRLSIEALDVLMLQIQA</sequence>
<reference evidence="1" key="1">
    <citation type="submission" date="2020-08" db="EMBL/GenBank/DDBJ databases">
        <title>Multicomponent nature underlies the extraordinary mechanical properties of spider dragline silk.</title>
        <authorList>
            <person name="Kono N."/>
            <person name="Nakamura H."/>
            <person name="Mori M."/>
            <person name="Yoshida Y."/>
            <person name="Ohtoshi R."/>
            <person name="Malay A.D."/>
            <person name="Moran D.A.P."/>
            <person name="Tomita M."/>
            <person name="Numata K."/>
            <person name="Arakawa K."/>
        </authorList>
    </citation>
    <scope>NUCLEOTIDE SEQUENCE</scope>
</reference>
<dbReference type="Proteomes" id="UP000887013">
    <property type="component" value="Unassembled WGS sequence"/>
</dbReference>
<gene>
    <name evidence="1" type="ORF">NPIL_240381</name>
</gene>
<keyword evidence="2" id="KW-1185">Reference proteome</keyword>
<evidence type="ECO:0000313" key="1">
    <source>
        <dbReference type="EMBL" id="GFS49041.1"/>
    </source>
</evidence>
<dbReference type="EMBL" id="BMAW01091307">
    <property type="protein sequence ID" value="GFS49041.1"/>
    <property type="molecule type" value="Genomic_DNA"/>
</dbReference>
<dbReference type="OrthoDB" id="6904672at2759"/>
<evidence type="ECO:0000313" key="2">
    <source>
        <dbReference type="Proteomes" id="UP000887013"/>
    </source>
</evidence>
<comment type="caution">
    <text evidence="1">The sequence shown here is derived from an EMBL/GenBank/DDBJ whole genome shotgun (WGS) entry which is preliminary data.</text>
</comment>
<proteinExistence type="predicted"/>
<accession>A0A8X6KHB0</accession>
<protein>
    <submittedName>
        <fullName evidence="1">Uncharacterized protein</fullName>
    </submittedName>
</protein>
<dbReference type="AlphaFoldDB" id="A0A8X6KHB0"/>